<reference evidence="1" key="3">
    <citation type="journal article" date="2017" name="Nature">
        <title>Genome sequence of the progenitor of the wheat D genome Aegilops tauschii.</title>
        <authorList>
            <person name="Luo M.C."/>
            <person name="Gu Y.Q."/>
            <person name="Puiu D."/>
            <person name="Wang H."/>
            <person name="Twardziok S.O."/>
            <person name="Deal K.R."/>
            <person name="Huo N."/>
            <person name="Zhu T."/>
            <person name="Wang L."/>
            <person name="Wang Y."/>
            <person name="McGuire P.E."/>
            <person name="Liu S."/>
            <person name="Long H."/>
            <person name="Ramasamy R.K."/>
            <person name="Rodriguez J.C."/>
            <person name="Van S.L."/>
            <person name="Yuan L."/>
            <person name="Wang Z."/>
            <person name="Xia Z."/>
            <person name="Xiao L."/>
            <person name="Anderson O.D."/>
            <person name="Ouyang S."/>
            <person name="Liang Y."/>
            <person name="Zimin A.V."/>
            <person name="Pertea G."/>
            <person name="Qi P."/>
            <person name="Bennetzen J.L."/>
            <person name="Dai X."/>
            <person name="Dawson M.W."/>
            <person name="Muller H.G."/>
            <person name="Kugler K."/>
            <person name="Rivarola-Duarte L."/>
            <person name="Spannagl M."/>
            <person name="Mayer K.F.X."/>
            <person name="Lu F.H."/>
            <person name="Bevan M.W."/>
            <person name="Leroy P."/>
            <person name="Li P."/>
            <person name="You F.M."/>
            <person name="Sun Q."/>
            <person name="Liu Z."/>
            <person name="Lyons E."/>
            <person name="Wicker T."/>
            <person name="Salzberg S.L."/>
            <person name="Devos K.M."/>
            <person name="Dvorak J."/>
        </authorList>
    </citation>
    <scope>NUCLEOTIDE SEQUENCE [LARGE SCALE GENOMIC DNA]</scope>
    <source>
        <strain evidence="1">cv. AL8/78</strain>
    </source>
</reference>
<keyword evidence="2" id="KW-1185">Reference proteome</keyword>
<protein>
    <submittedName>
        <fullName evidence="1">Uncharacterized protein</fullName>
    </submittedName>
</protein>
<proteinExistence type="predicted"/>
<reference evidence="1" key="4">
    <citation type="submission" date="2019-03" db="UniProtKB">
        <authorList>
            <consortium name="EnsemblPlants"/>
        </authorList>
    </citation>
    <scope>IDENTIFICATION</scope>
</reference>
<dbReference type="Proteomes" id="UP000015105">
    <property type="component" value="Chromosome 5D"/>
</dbReference>
<dbReference type="AlphaFoldDB" id="A0A453L1L8"/>
<accession>A0A453L1L8</accession>
<evidence type="ECO:0000313" key="2">
    <source>
        <dbReference type="Proteomes" id="UP000015105"/>
    </source>
</evidence>
<evidence type="ECO:0000313" key="1">
    <source>
        <dbReference type="EnsemblPlants" id="AET5Gv20592200.5"/>
    </source>
</evidence>
<reference evidence="1" key="5">
    <citation type="journal article" date="2021" name="G3 (Bethesda)">
        <title>Aegilops tauschii genome assembly Aet v5.0 features greater sequence contiguity and improved annotation.</title>
        <authorList>
            <person name="Wang L."/>
            <person name="Zhu T."/>
            <person name="Rodriguez J.C."/>
            <person name="Deal K.R."/>
            <person name="Dubcovsky J."/>
            <person name="McGuire P.E."/>
            <person name="Lux T."/>
            <person name="Spannagl M."/>
            <person name="Mayer K.F.X."/>
            <person name="Baldrich P."/>
            <person name="Meyers B.C."/>
            <person name="Huo N."/>
            <person name="Gu Y.Q."/>
            <person name="Zhou H."/>
            <person name="Devos K.M."/>
            <person name="Bennetzen J.L."/>
            <person name="Unver T."/>
            <person name="Budak H."/>
            <person name="Gulick P.J."/>
            <person name="Galiba G."/>
            <person name="Kalapos B."/>
            <person name="Nelson D.R."/>
            <person name="Li P."/>
            <person name="You F.M."/>
            <person name="Luo M.C."/>
            <person name="Dvorak J."/>
        </authorList>
    </citation>
    <scope>NUCLEOTIDE SEQUENCE [LARGE SCALE GENOMIC DNA]</scope>
    <source>
        <strain evidence="1">cv. AL8/78</strain>
    </source>
</reference>
<dbReference type="Gramene" id="AET5Gv20592200.5">
    <property type="protein sequence ID" value="AET5Gv20592200.5"/>
    <property type="gene ID" value="AET5Gv20592200"/>
</dbReference>
<reference evidence="2" key="1">
    <citation type="journal article" date="2014" name="Science">
        <title>Ancient hybridizations among the ancestral genomes of bread wheat.</title>
        <authorList>
            <consortium name="International Wheat Genome Sequencing Consortium,"/>
            <person name="Marcussen T."/>
            <person name="Sandve S.R."/>
            <person name="Heier L."/>
            <person name="Spannagl M."/>
            <person name="Pfeifer M."/>
            <person name="Jakobsen K.S."/>
            <person name="Wulff B.B."/>
            <person name="Steuernagel B."/>
            <person name="Mayer K.F."/>
            <person name="Olsen O.A."/>
        </authorList>
    </citation>
    <scope>NUCLEOTIDE SEQUENCE [LARGE SCALE GENOMIC DNA]</scope>
    <source>
        <strain evidence="2">cv. AL8/78</strain>
    </source>
</reference>
<name>A0A453L1L8_AEGTS</name>
<reference evidence="2" key="2">
    <citation type="journal article" date="2017" name="Nat. Plants">
        <title>The Aegilops tauschii genome reveals multiple impacts of transposons.</title>
        <authorList>
            <person name="Zhao G."/>
            <person name="Zou C."/>
            <person name="Li K."/>
            <person name="Wang K."/>
            <person name="Li T."/>
            <person name="Gao L."/>
            <person name="Zhang X."/>
            <person name="Wang H."/>
            <person name="Yang Z."/>
            <person name="Liu X."/>
            <person name="Jiang W."/>
            <person name="Mao L."/>
            <person name="Kong X."/>
            <person name="Jiao Y."/>
            <person name="Jia J."/>
        </authorList>
    </citation>
    <scope>NUCLEOTIDE SEQUENCE [LARGE SCALE GENOMIC DNA]</scope>
    <source>
        <strain evidence="2">cv. AL8/78</strain>
    </source>
</reference>
<organism evidence="1 2">
    <name type="scientific">Aegilops tauschii subsp. strangulata</name>
    <name type="common">Goatgrass</name>
    <dbReference type="NCBI Taxonomy" id="200361"/>
    <lineage>
        <taxon>Eukaryota</taxon>
        <taxon>Viridiplantae</taxon>
        <taxon>Streptophyta</taxon>
        <taxon>Embryophyta</taxon>
        <taxon>Tracheophyta</taxon>
        <taxon>Spermatophyta</taxon>
        <taxon>Magnoliopsida</taxon>
        <taxon>Liliopsida</taxon>
        <taxon>Poales</taxon>
        <taxon>Poaceae</taxon>
        <taxon>BOP clade</taxon>
        <taxon>Pooideae</taxon>
        <taxon>Triticodae</taxon>
        <taxon>Triticeae</taxon>
        <taxon>Triticinae</taxon>
        <taxon>Aegilops</taxon>
    </lineage>
</organism>
<sequence length="86" mass="9743">TAGDNWVAGEKKLTFRTWKQQGPRAPASSCLRAFFSPMKASETSQGRVVPFSSLEESMSLNQVWYPFYCYHCAVSAESSYYMVNNQ</sequence>
<dbReference type="EnsemblPlants" id="AET5Gv20592200.5">
    <property type="protein sequence ID" value="AET5Gv20592200.5"/>
    <property type="gene ID" value="AET5Gv20592200"/>
</dbReference>